<evidence type="ECO:0000256" key="7">
    <source>
        <dbReference type="RuleBase" id="RU362091"/>
    </source>
</evidence>
<evidence type="ECO:0000256" key="1">
    <source>
        <dbReference type="ARBA" id="ARBA00004141"/>
    </source>
</evidence>
<dbReference type="Proteomes" id="UP000092482">
    <property type="component" value="Chromosome"/>
</dbReference>
<dbReference type="STRING" id="1758689.SGUI_2543"/>
<proteinExistence type="inferred from homology"/>
<dbReference type="OrthoDB" id="9764416at2"/>
<dbReference type="PROSITE" id="PS50283">
    <property type="entry name" value="NA_SOLUT_SYMP_3"/>
    <property type="match status" value="1"/>
</dbReference>
<evidence type="ECO:0000256" key="5">
    <source>
        <dbReference type="ARBA" id="ARBA00022989"/>
    </source>
</evidence>
<evidence type="ECO:0000256" key="4">
    <source>
        <dbReference type="ARBA" id="ARBA00022692"/>
    </source>
</evidence>
<dbReference type="PANTHER" id="PTHR48086">
    <property type="entry name" value="SODIUM/PROLINE SYMPORTER-RELATED"/>
    <property type="match status" value="1"/>
</dbReference>
<feature type="transmembrane region" description="Helical" evidence="8">
    <location>
        <begin position="371"/>
        <end position="398"/>
    </location>
</feature>
<dbReference type="Pfam" id="PF00474">
    <property type="entry name" value="SSF"/>
    <property type="match status" value="2"/>
</dbReference>
<evidence type="ECO:0000256" key="3">
    <source>
        <dbReference type="ARBA" id="ARBA00022448"/>
    </source>
</evidence>
<dbReference type="InterPro" id="IPR001734">
    <property type="entry name" value="Na/solute_symporter"/>
</dbReference>
<keyword evidence="5 8" id="KW-1133">Transmembrane helix</keyword>
<dbReference type="Gene3D" id="1.20.1730.10">
    <property type="entry name" value="Sodium/glucose cotransporter"/>
    <property type="match status" value="1"/>
</dbReference>
<dbReference type="EMBL" id="CP014989">
    <property type="protein sequence ID" value="ANS79939.1"/>
    <property type="molecule type" value="Genomic_DNA"/>
</dbReference>
<feature type="transmembrane region" description="Helical" evidence="8">
    <location>
        <begin position="6"/>
        <end position="24"/>
    </location>
</feature>
<sequence>MSTIQAWTLVFVILTFSFYIWIAYRSRVSDTAGFYVAGGGIPAPANGAAVAADWMSAASFISMAGLIAFSQNGYAGSVYLMGWTGGYVLLALLLAPYLRKFGKYTVPDFVGDRYNETARLVSVVCALVVSFVYVAGQMSGVGVVFQRFLGVDRTWGVVIGMAIVFLYAVLGGMKGITWTQVAQYAVLIVAYLIPAVAISLQLAGNPFPPIAFGSILDELDGLQQDLGLAAYTEAFTQTSMLNMILITAALMFGTAGLPHVIVRFYTAKSVRAARYSALWALFFISLLYTTAPAVGAFSKYNVLTQIPGSGIDDTPQWFNTWRDVGLITTEDLNGNGIIDVAGAIGEGTELAINNDIVVLAAPEIAGLPAPIVGLVAAGGLAAALSTASGLLLVISSSVANDLYFKKVNPRATDAQQLRVGRIAMAAAILVAGYLGINPPGFVAEVVALAFGLAAASFFPILVLGIFWKRATAAAAASGMAVGLSVTLLYQLWTLPTFLGNEPIWDIPATGIGTIGMILNFITVIIVSQFTAEPSELMQQVVEDVRYPGRSELVAAHAEGHMEEYAQEHDGHTDQDGHGGDSRG</sequence>
<evidence type="ECO:0000256" key="6">
    <source>
        <dbReference type="ARBA" id="ARBA00023136"/>
    </source>
</evidence>
<protein>
    <submittedName>
        <fullName evidence="9">Acetate permease ActP (Cation/acetate symporter)</fullName>
    </submittedName>
</protein>
<dbReference type="InterPro" id="IPR019899">
    <property type="entry name" value="Na/solute_symporter_VC_2705"/>
</dbReference>
<comment type="subcellular location">
    <subcellularLocation>
        <location evidence="1">Membrane</location>
        <topology evidence="1">Multi-pass membrane protein</topology>
    </subcellularLocation>
</comment>
<dbReference type="GO" id="GO:0022857">
    <property type="term" value="F:transmembrane transporter activity"/>
    <property type="evidence" value="ECO:0007669"/>
    <property type="project" value="InterPro"/>
</dbReference>
<evidence type="ECO:0000313" key="10">
    <source>
        <dbReference type="Proteomes" id="UP000092482"/>
    </source>
</evidence>
<dbReference type="NCBIfam" id="TIGR03648">
    <property type="entry name" value="Na_symport_lg"/>
    <property type="match status" value="1"/>
</dbReference>
<evidence type="ECO:0000256" key="8">
    <source>
        <dbReference type="SAM" id="Phobius"/>
    </source>
</evidence>
<feature type="transmembrane region" description="Helical" evidence="8">
    <location>
        <begin position="473"/>
        <end position="492"/>
    </location>
</feature>
<reference evidence="9 10" key="1">
    <citation type="submission" date="2016-03" db="EMBL/GenBank/DDBJ databases">
        <title>Shallow-sea hydrothermal system.</title>
        <authorList>
            <person name="Tang K."/>
        </authorList>
    </citation>
    <scope>NUCLEOTIDE SEQUENCE [LARGE SCALE GENOMIC DNA]</scope>
    <source>
        <strain evidence="9 10">JLT9</strain>
    </source>
</reference>
<feature type="transmembrane region" description="Helical" evidence="8">
    <location>
        <begin position="243"/>
        <end position="265"/>
    </location>
</feature>
<feature type="transmembrane region" description="Helical" evidence="8">
    <location>
        <begin position="80"/>
        <end position="98"/>
    </location>
</feature>
<feature type="transmembrane region" description="Helical" evidence="8">
    <location>
        <begin position="419"/>
        <end position="436"/>
    </location>
</feature>
<dbReference type="CDD" id="cd11480">
    <property type="entry name" value="SLC5sbd_u4"/>
    <property type="match status" value="1"/>
</dbReference>
<keyword evidence="3" id="KW-0813">Transport</keyword>
<gene>
    <name evidence="9" type="ORF">SGUI_2543</name>
</gene>
<dbReference type="KEGG" id="serj:SGUI_2543"/>
<feature type="transmembrane region" description="Helical" evidence="8">
    <location>
        <begin position="277"/>
        <end position="297"/>
    </location>
</feature>
<comment type="similarity">
    <text evidence="2 7">Belongs to the sodium:solute symporter (SSF) (TC 2.A.21) family.</text>
</comment>
<dbReference type="AlphaFoldDB" id="A0A1B1NEU2"/>
<dbReference type="InterPro" id="IPR050277">
    <property type="entry name" value="Sodium:Solute_Symporter"/>
</dbReference>
<evidence type="ECO:0000256" key="2">
    <source>
        <dbReference type="ARBA" id="ARBA00006434"/>
    </source>
</evidence>
<feature type="transmembrane region" description="Helical" evidence="8">
    <location>
        <begin position="504"/>
        <end position="527"/>
    </location>
</feature>
<feature type="transmembrane region" description="Helical" evidence="8">
    <location>
        <begin position="118"/>
        <end position="135"/>
    </location>
</feature>
<dbReference type="PANTHER" id="PTHR48086:SF5">
    <property type="entry name" value="NA(+):SOLUTE SYMPORTER (SSF FAMILY)"/>
    <property type="match status" value="1"/>
</dbReference>
<evidence type="ECO:0000313" key="9">
    <source>
        <dbReference type="EMBL" id="ANS79939.1"/>
    </source>
</evidence>
<feature type="transmembrane region" description="Helical" evidence="8">
    <location>
        <begin position="184"/>
        <end position="204"/>
    </location>
</feature>
<dbReference type="RefSeq" id="WP_066640993.1">
    <property type="nucleotide sequence ID" value="NZ_CP014989.1"/>
</dbReference>
<accession>A0A1B1NEU2</accession>
<dbReference type="InterPro" id="IPR038377">
    <property type="entry name" value="Na/Glc_symporter_sf"/>
</dbReference>
<keyword evidence="4 8" id="KW-0812">Transmembrane</keyword>
<feature type="transmembrane region" description="Helical" evidence="8">
    <location>
        <begin position="442"/>
        <end position="466"/>
    </location>
</feature>
<dbReference type="GO" id="GO:0005886">
    <property type="term" value="C:plasma membrane"/>
    <property type="evidence" value="ECO:0007669"/>
    <property type="project" value="TreeGrafter"/>
</dbReference>
<organism evidence="9 10">
    <name type="scientific">Serinicoccus hydrothermalis</name>
    <dbReference type="NCBI Taxonomy" id="1758689"/>
    <lineage>
        <taxon>Bacteria</taxon>
        <taxon>Bacillati</taxon>
        <taxon>Actinomycetota</taxon>
        <taxon>Actinomycetes</taxon>
        <taxon>Micrococcales</taxon>
        <taxon>Ornithinimicrobiaceae</taxon>
        <taxon>Serinicoccus</taxon>
    </lineage>
</organism>
<keyword evidence="10" id="KW-1185">Reference proteome</keyword>
<keyword evidence="6 8" id="KW-0472">Membrane</keyword>
<feature type="transmembrane region" description="Helical" evidence="8">
    <location>
        <begin position="155"/>
        <end position="172"/>
    </location>
</feature>
<name>A0A1B1NEU2_9MICO</name>
<dbReference type="PATRIC" id="fig|1758689.4.peg.2656"/>